<organism evidence="2 3">
    <name type="scientific">Streblomastix strix</name>
    <dbReference type="NCBI Taxonomy" id="222440"/>
    <lineage>
        <taxon>Eukaryota</taxon>
        <taxon>Metamonada</taxon>
        <taxon>Preaxostyla</taxon>
        <taxon>Oxymonadida</taxon>
        <taxon>Streblomastigidae</taxon>
        <taxon>Streblomastix</taxon>
    </lineage>
</organism>
<dbReference type="AlphaFoldDB" id="A0A5J4UT03"/>
<dbReference type="InterPro" id="IPR016024">
    <property type="entry name" value="ARM-type_fold"/>
</dbReference>
<name>A0A5J4UT03_9EUKA</name>
<feature type="coiled-coil region" evidence="1">
    <location>
        <begin position="84"/>
        <end position="159"/>
    </location>
</feature>
<protein>
    <submittedName>
        <fullName evidence="2">Uncharacterized protein</fullName>
    </submittedName>
</protein>
<evidence type="ECO:0000313" key="3">
    <source>
        <dbReference type="Proteomes" id="UP000324800"/>
    </source>
</evidence>
<gene>
    <name evidence="2" type="ORF">EZS28_030971</name>
</gene>
<feature type="non-terminal residue" evidence="2">
    <location>
        <position position="1"/>
    </location>
</feature>
<reference evidence="2 3" key="1">
    <citation type="submission" date="2019-03" db="EMBL/GenBank/DDBJ databases">
        <title>Single cell metagenomics reveals metabolic interactions within the superorganism composed of flagellate Streblomastix strix and complex community of Bacteroidetes bacteria on its surface.</title>
        <authorList>
            <person name="Treitli S.C."/>
            <person name="Kolisko M."/>
            <person name="Husnik F."/>
            <person name="Keeling P."/>
            <person name="Hampl V."/>
        </authorList>
    </citation>
    <scope>NUCLEOTIDE SEQUENCE [LARGE SCALE GENOMIC DNA]</scope>
    <source>
        <strain evidence="2">ST1C</strain>
    </source>
</reference>
<proteinExistence type="predicted"/>
<sequence length="418" mass="48372">LSDLITENETIRNSLLTTGFAEVVLHTLTSNNQIQSKQSSSSSSDIIPIFIKVGLLDVVLRLVTTAEGLQPLSLLIPILEEIKLNGQEELKNKSKKILNNLNTEGINVQSTSNKEEMKHEKEEIIRLKEELRREKEKNRLKDEELRREKEERNRILEENGKLKFEIQMLKDKENTQNVDLKRIAEILRQPLIGTQQQQQQIQKKQEDECYKLKKKYDGKKDNEGRLDIINSGIYEALINIFLSRPLDLITKPYMQLFFVLTHPSSDEIKLLIFSKHPYPSLIRLLDHQIIDIVDDVIVSIFNILNGGSNSTPSYSTHPHFDAISDYDGINQIFRVFKRNDILKHSKDKAAECIGHLFRAREITNSEMREKIITYLKQIIDKKDKEQMNHAIKALKRLALNAVNRTEIEKDGFAIPDDD</sequence>
<keyword evidence="1" id="KW-0175">Coiled coil</keyword>
<evidence type="ECO:0000256" key="1">
    <source>
        <dbReference type="SAM" id="Coils"/>
    </source>
</evidence>
<comment type="caution">
    <text evidence="2">The sequence shown here is derived from an EMBL/GenBank/DDBJ whole genome shotgun (WGS) entry which is preliminary data.</text>
</comment>
<dbReference type="Proteomes" id="UP000324800">
    <property type="component" value="Unassembled WGS sequence"/>
</dbReference>
<dbReference type="SUPFAM" id="SSF48371">
    <property type="entry name" value="ARM repeat"/>
    <property type="match status" value="1"/>
</dbReference>
<accession>A0A5J4UT03</accession>
<dbReference type="Gene3D" id="1.25.10.10">
    <property type="entry name" value="Leucine-rich Repeat Variant"/>
    <property type="match status" value="1"/>
</dbReference>
<dbReference type="InterPro" id="IPR011989">
    <property type="entry name" value="ARM-like"/>
</dbReference>
<evidence type="ECO:0000313" key="2">
    <source>
        <dbReference type="EMBL" id="KAA6373503.1"/>
    </source>
</evidence>
<dbReference type="EMBL" id="SNRW01012695">
    <property type="protein sequence ID" value="KAA6373503.1"/>
    <property type="molecule type" value="Genomic_DNA"/>
</dbReference>